<sequence>MIKKIVNHSIIYAVLPKLPILMGFFLLPFITPYLTKVDYGIYGIVLSLVTGITVIKTLGLDVILMNIFIHHSHGRGYKVIWNEVQGFIFCWSIILGVITVLLLLAILPNEADDNIWTIILLTTIPIFFYSSLQIISQKYYQLAEKPIQIGLRALISGVINLGISYYLIVFLRLGYLGWIWSFFISETLMFLSFIYPIWIKLKLVPNFLFRRKVMKKYLKISLPLVPHTSAFFLLDFSDRLVMLNLGVSTSNIGLYDFSYKFAGYARVFSESIHQASTPLLIKDFKKNSNTDYLRNIIFLESYVVIFVSFVLALWLKEIFEIMVKNEDLRSSYKIGVILTMSYAYKPMYTAMATVFYYFERTKEFWKISFIAGLLNIVLNIILIPIYGFEIAVITTFFAFLFIGYSGFYITKFKKLYNHEFYPERWVLYTCFLLFLCYFAKDAHYLIKMLLTIVFLVFTLKRSMALIKRMK</sequence>
<evidence type="ECO:0000256" key="6">
    <source>
        <dbReference type="SAM" id="Phobius"/>
    </source>
</evidence>
<keyword evidence="5 6" id="KW-0472">Membrane</keyword>
<dbReference type="InterPro" id="IPR050833">
    <property type="entry name" value="Poly_Biosynth_Transport"/>
</dbReference>
<dbReference type="Proteomes" id="UP001589605">
    <property type="component" value="Unassembled WGS sequence"/>
</dbReference>
<feature type="transmembrane region" description="Helical" evidence="6">
    <location>
        <begin position="390"/>
        <end position="409"/>
    </location>
</feature>
<feature type="transmembrane region" description="Helical" evidence="6">
    <location>
        <begin position="12"/>
        <end position="34"/>
    </location>
</feature>
<feature type="transmembrane region" description="Helical" evidence="6">
    <location>
        <begin position="364"/>
        <end position="383"/>
    </location>
</feature>
<organism evidence="7 8">
    <name type="scientific">Formosa undariae</name>
    <dbReference type="NCBI Taxonomy" id="1325436"/>
    <lineage>
        <taxon>Bacteria</taxon>
        <taxon>Pseudomonadati</taxon>
        <taxon>Bacteroidota</taxon>
        <taxon>Flavobacteriia</taxon>
        <taxon>Flavobacteriales</taxon>
        <taxon>Flavobacteriaceae</taxon>
        <taxon>Formosa</taxon>
    </lineage>
</organism>
<feature type="transmembrane region" description="Helical" evidence="6">
    <location>
        <begin position="114"/>
        <end position="132"/>
    </location>
</feature>
<feature type="transmembrane region" description="Helical" evidence="6">
    <location>
        <begin position="177"/>
        <end position="197"/>
    </location>
</feature>
<evidence type="ECO:0000256" key="2">
    <source>
        <dbReference type="ARBA" id="ARBA00022475"/>
    </source>
</evidence>
<reference evidence="7 8" key="1">
    <citation type="submission" date="2024-09" db="EMBL/GenBank/DDBJ databases">
        <authorList>
            <person name="Sun Q."/>
            <person name="Mori K."/>
        </authorList>
    </citation>
    <scope>NUCLEOTIDE SEQUENCE [LARGE SCALE GENOMIC DNA]</scope>
    <source>
        <strain evidence="7 8">CECT 8286</strain>
    </source>
</reference>
<dbReference type="PANTHER" id="PTHR30250">
    <property type="entry name" value="PST FAMILY PREDICTED COLANIC ACID TRANSPORTER"/>
    <property type="match status" value="1"/>
</dbReference>
<evidence type="ECO:0000256" key="3">
    <source>
        <dbReference type="ARBA" id="ARBA00022692"/>
    </source>
</evidence>
<dbReference type="Pfam" id="PF01943">
    <property type="entry name" value="Polysacc_synt"/>
    <property type="match status" value="1"/>
</dbReference>
<feature type="transmembrane region" description="Helical" evidence="6">
    <location>
        <begin position="296"/>
        <end position="315"/>
    </location>
</feature>
<feature type="transmembrane region" description="Helical" evidence="6">
    <location>
        <begin position="86"/>
        <end position="108"/>
    </location>
</feature>
<evidence type="ECO:0000313" key="7">
    <source>
        <dbReference type="EMBL" id="MFB9051983.1"/>
    </source>
</evidence>
<keyword evidence="3 6" id="KW-0812">Transmembrane</keyword>
<dbReference type="PANTHER" id="PTHR30250:SF11">
    <property type="entry name" value="O-ANTIGEN TRANSPORTER-RELATED"/>
    <property type="match status" value="1"/>
</dbReference>
<feature type="transmembrane region" description="Helical" evidence="6">
    <location>
        <begin position="336"/>
        <end position="358"/>
    </location>
</feature>
<proteinExistence type="predicted"/>
<evidence type="ECO:0000256" key="1">
    <source>
        <dbReference type="ARBA" id="ARBA00004651"/>
    </source>
</evidence>
<feature type="transmembrane region" description="Helical" evidence="6">
    <location>
        <begin position="153"/>
        <end position="171"/>
    </location>
</feature>
<feature type="transmembrane region" description="Helical" evidence="6">
    <location>
        <begin position="40"/>
        <end position="65"/>
    </location>
</feature>
<evidence type="ECO:0000256" key="5">
    <source>
        <dbReference type="ARBA" id="ARBA00023136"/>
    </source>
</evidence>
<gene>
    <name evidence="7" type="ORF">ACFFVB_02715</name>
</gene>
<keyword evidence="4 6" id="KW-1133">Transmembrane helix</keyword>
<comment type="caution">
    <text evidence="7">The sequence shown here is derived from an EMBL/GenBank/DDBJ whole genome shotgun (WGS) entry which is preliminary data.</text>
</comment>
<keyword evidence="8" id="KW-1185">Reference proteome</keyword>
<evidence type="ECO:0000313" key="8">
    <source>
        <dbReference type="Proteomes" id="UP001589605"/>
    </source>
</evidence>
<name>A0ABV5EYI3_9FLAO</name>
<protein>
    <submittedName>
        <fullName evidence="7">Oligosaccharide flippase family protein</fullName>
    </submittedName>
</protein>
<dbReference type="RefSeq" id="WP_382380905.1">
    <property type="nucleotide sequence ID" value="NZ_JBHMEZ010000001.1"/>
</dbReference>
<evidence type="ECO:0000256" key="4">
    <source>
        <dbReference type="ARBA" id="ARBA00022989"/>
    </source>
</evidence>
<keyword evidence="2" id="KW-1003">Cell membrane</keyword>
<comment type="subcellular location">
    <subcellularLocation>
        <location evidence="1">Cell membrane</location>
        <topology evidence="1">Multi-pass membrane protein</topology>
    </subcellularLocation>
</comment>
<feature type="transmembrane region" description="Helical" evidence="6">
    <location>
        <begin position="442"/>
        <end position="459"/>
    </location>
</feature>
<accession>A0ABV5EYI3</accession>
<dbReference type="InterPro" id="IPR002797">
    <property type="entry name" value="Polysacc_synth"/>
</dbReference>
<dbReference type="EMBL" id="JBHMEZ010000001">
    <property type="protein sequence ID" value="MFB9051983.1"/>
    <property type="molecule type" value="Genomic_DNA"/>
</dbReference>